<evidence type="ECO:0000259" key="2">
    <source>
        <dbReference type="PROSITE" id="PS50853"/>
    </source>
</evidence>
<dbReference type="EMBL" id="FNGY01000001">
    <property type="protein sequence ID" value="SDL26832.1"/>
    <property type="molecule type" value="Genomic_DNA"/>
</dbReference>
<dbReference type="InterPro" id="IPR036116">
    <property type="entry name" value="FN3_sf"/>
</dbReference>
<dbReference type="PROSITE" id="PS50853">
    <property type="entry name" value="FN3"/>
    <property type="match status" value="3"/>
</dbReference>
<dbReference type="InterPro" id="IPR050964">
    <property type="entry name" value="Striated_Muscle_Regulatory"/>
</dbReference>
<dbReference type="CDD" id="cd00063">
    <property type="entry name" value="FN3"/>
    <property type="match status" value="1"/>
</dbReference>
<dbReference type="OrthoDB" id="9765957at2"/>
<feature type="domain" description="Fibronectin type-III" evidence="2">
    <location>
        <begin position="1710"/>
        <end position="1810"/>
    </location>
</feature>
<name>A0A1G9INU7_9SPHI</name>
<evidence type="ECO:0000313" key="4">
    <source>
        <dbReference type="Proteomes" id="UP000183200"/>
    </source>
</evidence>
<dbReference type="Gene3D" id="2.60.40.10">
    <property type="entry name" value="Immunoglobulins"/>
    <property type="match status" value="1"/>
</dbReference>
<reference evidence="4" key="1">
    <citation type="submission" date="2016-10" db="EMBL/GenBank/DDBJ databases">
        <authorList>
            <person name="Varghese N."/>
            <person name="Submissions S."/>
        </authorList>
    </citation>
    <scope>NUCLEOTIDE SEQUENCE [LARGE SCALE GENOMIC DNA]</scope>
    <source>
        <strain evidence="4">DSM 19110</strain>
    </source>
</reference>
<accession>A0A1G9INU7</accession>
<keyword evidence="1" id="KW-0677">Repeat</keyword>
<sequence length="2803" mass="292748">MFTGIGAASAQDYFRVIGGVPHLPAVDPSTISVATPGMMIYSLSDKQPLVYNGSSWETLCSSNINTDVVKDYLEVKTGIPYLSALATEPAGDVPGGGIFYSKSEKTIMVHDGSRWTPVAQLNAKASFKTNDNFSTHSELKISRLPVLPANPIPLGLSAGAIYINSVSNAIRYYDGIKWIELSCLPVIATVLPNQINNTSARSGVDIQANGGSAVTLQGICWSTSRNPDTSLTTKTKNLVFGKDTGIFPGVLSGLQASTVYHVRAYAVNSSGIVYGEELTFKTAIAAIPSIITIDISHFTPISANSGGIINDDGGAPITARGIIWSATGDPVNDPAAVISSDGSGVGSFPSKLTDLLRNTKYYVRAYAVNVGGTGYGNLLEFTTPSATAPVLSSPNIRITDITEVSAISEVTIINNGGEVVTERGMSWSTDRVNINYGPSSTVNPTDIGKFVCNMTGLIPGTLYYVRAYAKNSIGTSFSSESSFITTSLPTLSTVKPFNYDAASHENGYFEGYNGTIAYSGGDITSNGVSPVTIKGICWTTSATEQPTTALTTKTVHPVIGSGTGLFYSYLTSLNPGTPYYVRAYAINSLGTSYGDTYHFTTPEKPSLTTTPGTLISSSTVSAGGNISADGRMPVHTRGVCWSTNNNPSLEGDFTSNGNGSGNFISNIKGLMGNTTYFIRAYATNNVGTSYGEVLEFETAPPVKPVVTTTKISATAGASTIGGGDVKENGGAAVTLKGLLWSLVPNFTPDLNSADKTELAGGDGQFNSTITGLAPNKIYYVRAYAINSAGVSFGAEESFHSYTIPSLITSPVSNITSTNGVGGGDIFNDGGDPVRTSGIVWSTSVNPTTDLGTKTISGTGIGNFIHNLNELMGNTTYYVRAYASNSAGTAYGNEVSFKTGPAVSPTITTLEATQVSGNSAMSGGRLISNGGALITSNGMVWNILSGFQPDTETKNRTLQNDPKSFTTEITGLTPGTIYYARAYAGNPAGLVYGNEVVFKTATLATITTLKPIAASVTSTSATSGGSILNNGGSYIRNNGICWSTRENPTMEDEKVIAGSGTGSFTAELTDLLGSTTYYVRAFATNFAGVAYGNQEVLFTKPAVPATVITTRLNGITGKSAEAGGNITSNGGGLVTTRGVLWSIYPDFNPDTVVNNKTAETGYVKGVFTSQVRKLSPGTTYYVRAYAVTAAGIAYGEVVNFTTPRMPEVNTNPPKLVGNTSVVMGGTVLNSEGSNVTARGVFWSTRENFIPDTLSADRTYNGGGLGSFDSKLQDLKPDTKYFVRAYAISIAGISYGEQVSFTTFPPTVPVLTTVKAIAISGTGAVSGGNIEDEGGVVADTRGVVWSTQPNFDPLTTGSRKTTHTGSGKGVFNSNITGLNLGTTYYIRAYAANRVGTGYGDELSFTTHRLPSLSTIGISANAANKAMSGGTISFDGGTPIIAQGVCWSLNPNPTVGLTTKTIDAGTGVFTSLMNNLKPVTTYYVRAYAINSIGVAYGDEISFVTAPVLPLLTTTDPVITSNTTVSSGGTISFDGGGAVTARGIVWSEDKNFKPETVITNRTTDGQGIGGFISEMSGLVKSISYYVRAYATNSVGTAYGDQFHVSIFATSPLLNTNVVTAITGTTATSGGEITSDGGAVVFKRGICWGTEQNPTIALPGKTSNEDLGNVTFVGQMSGLLPNTLYYVRAYAINGIGVAYGLEESFLTLAVPTLTATTPVTNIRATTATSGGTITDDGRTPILSRGIVWSLYSNPTTALSTKTTDNISSGIGTFTAELTGLEPNKTYYVRAYAVNSVGTNYGSETTLKTNVVMLPTLSTNAITDADGLSAKSGGNISDDGGMPVTARGLVWNTIPVPTVALPTKIVNGKGGTGLFEDYFSGLIPGTTYYVRAYATNSLGTAYGNEITFVTPAVVPRLSNVVISNINRNNADGTASLLIDGGAAVTDLGLIWNTADVIPTPATADNSLSVGASGTSISGTLTGLLPATKYYVWAYGTNPVGTGYSSKSVAFSTPDLATVITTKPSLIAQSTARSGGMISTDGGNPITAKGVCWSMTENPAIGIGNFTTDGTGTAAFASSMTALQKGTVYYVRAYATNGMGTAYGNQESFTTLDVPALSTNSATEITSISGLSGGEITADGGADVTVKGVVWDTKELPTIALTTKTSIPGKLPNPFTSKMSPLAIATKYYFRAYATNSVGTAYGNQQVMNTSAVLPVVTIAKLSNMTTSSAVSTAEVTSDGGAMVTAKGFVWNTTGNPTIGDGQLILEGTGMGIFNHTISGLTEGPIYYIRAYATNGVGTVYSSEVTSFKICPSTFTINHYAGYNGAAVTKTVTYNVVSSNASGEARCWITQNLGADRPASSVSDATEASAGWYWQFNRLQGYKVEGTVRTPGTTWNTVITENESWSAENDPCNQLLGGGWRIPTSTEWAKAFGAPQNWTSPTAVYASDLKIHAAGNLTGSGGLTARGSGHGYWTATTHPGNSGWGWYLLSGSSIQYAAKYTAYPVRCLSKEQVKRAPSVGNVNVPPAAINATSTEAAAFVALDGGAPVTARGFVWNTTGNPTLSDQVLNIGSGLGDFNGVLTGLSEGVTYYIRAFASNTEGTNYSAVTYSFKVCVPVTVVHKAGVKGAPVDKTVTYQTASANFSGAMKCWITQNLGADQQATAVNDATEASAGWNWQFNRLQGYKHDGVTRTPTTGWQADIYESSDWLPANDPCTQLLGAGWRIPTATEWRKAIAAPQSWTGPVDIYNSVLKMHAAGHYTSAVLSNRGSSHGYWTSSQNPNISWGWYLINGNNVAYAAKLSAYSIRCLKD</sequence>
<keyword evidence="4" id="KW-1185">Reference proteome</keyword>
<evidence type="ECO:0000313" key="3">
    <source>
        <dbReference type="EMBL" id="SDL26832.1"/>
    </source>
</evidence>
<evidence type="ECO:0000256" key="1">
    <source>
        <dbReference type="ARBA" id="ARBA00022737"/>
    </source>
</evidence>
<protein>
    <recommendedName>
        <fullName evidence="2">Fibronectin type-III domain-containing protein</fullName>
    </recommendedName>
</protein>
<dbReference type="PANTHER" id="PTHR13817:SF166">
    <property type="entry name" value="NEURONAL IGCAM-RELATED"/>
    <property type="match status" value="1"/>
</dbReference>
<proteinExistence type="predicted"/>
<gene>
    <name evidence="3" type="ORF">SAMN05421820_1019</name>
</gene>
<dbReference type="SUPFAM" id="SSF49265">
    <property type="entry name" value="Fibronectin type III"/>
    <property type="match status" value="10"/>
</dbReference>
<dbReference type="SMART" id="SM00060">
    <property type="entry name" value="FN3"/>
    <property type="match status" value="14"/>
</dbReference>
<feature type="domain" description="Fibronectin type-III" evidence="2">
    <location>
        <begin position="392"/>
        <end position="489"/>
    </location>
</feature>
<dbReference type="InterPro" id="IPR003961">
    <property type="entry name" value="FN3_dom"/>
</dbReference>
<organism evidence="3 4">
    <name type="scientific">Pedobacter steynii</name>
    <dbReference type="NCBI Taxonomy" id="430522"/>
    <lineage>
        <taxon>Bacteria</taxon>
        <taxon>Pseudomonadati</taxon>
        <taxon>Bacteroidota</taxon>
        <taxon>Sphingobacteriia</taxon>
        <taxon>Sphingobacteriales</taxon>
        <taxon>Sphingobacteriaceae</taxon>
        <taxon>Pedobacter</taxon>
    </lineage>
</organism>
<dbReference type="RefSeq" id="WP_074603878.1">
    <property type="nucleotide sequence ID" value="NZ_FNGY01000001.1"/>
</dbReference>
<dbReference type="Proteomes" id="UP000183200">
    <property type="component" value="Unassembled WGS sequence"/>
</dbReference>
<dbReference type="InterPro" id="IPR013783">
    <property type="entry name" value="Ig-like_fold"/>
</dbReference>
<feature type="domain" description="Fibronectin type-III" evidence="2">
    <location>
        <begin position="1910"/>
        <end position="2009"/>
    </location>
</feature>
<dbReference type="PANTHER" id="PTHR13817">
    <property type="entry name" value="TITIN"/>
    <property type="match status" value="1"/>
</dbReference>